<organism evidence="10 11">
    <name type="scientific">Chlamydomonas reinhardtii</name>
    <name type="common">Chlamydomonas smithii</name>
    <dbReference type="NCBI Taxonomy" id="3055"/>
    <lineage>
        <taxon>Eukaryota</taxon>
        <taxon>Viridiplantae</taxon>
        <taxon>Chlorophyta</taxon>
        <taxon>core chlorophytes</taxon>
        <taxon>Chlorophyceae</taxon>
        <taxon>CS clade</taxon>
        <taxon>Chlamydomonadales</taxon>
        <taxon>Chlamydomonadaceae</taxon>
        <taxon>Chlamydomonas</taxon>
    </lineage>
</organism>
<dbReference type="GeneID" id="5722903"/>
<keyword evidence="6" id="KW-0456">Lyase</keyword>
<reference evidence="10 11" key="1">
    <citation type="journal article" date="2007" name="Science">
        <title>The Chlamydomonas genome reveals the evolution of key animal and plant functions.</title>
        <authorList>
            <person name="Merchant S.S."/>
            <person name="Prochnik S.E."/>
            <person name="Vallon O."/>
            <person name="Harris E.H."/>
            <person name="Karpowicz S.J."/>
            <person name="Witman G.B."/>
            <person name="Terry A."/>
            <person name="Salamov A."/>
            <person name="Fritz-Laylin L.K."/>
            <person name="Marechal-Drouard L."/>
            <person name="Marshall W.F."/>
            <person name="Qu L.H."/>
            <person name="Nelson D.R."/>
            <person name="Sanderfoot A.A."/>
            <person name="Spalding M.H."/>
            <person name="Kapitonov V.V."/>
            <person name="Ren Q."/>
            <person name="Ferris P."/>
            <person name="Lindquist E."/>
            <person name="Shapiro H."/>
            <person name="Lucas S.M."/>
            <person name="Grimwood J."/>
            <person name="Schmutz J."/>
            <person name="Cardol P."/>
            <person name="Cerutti H."/>
            <person name="Chanfreau G."/>
            <person name="Chen C.L."/>
            <person name="Cognat V."/>
            <person name="Croft M.T."/>
            <person name="Dent R."/>
            <person name="Dutcher S."/>
            <person name="Fernandez E."/>
            <person name="Fukuzawa H."/>
            <person name="Gonzalez-Ballester D."/>
            <person name="Gonzalez-Halphen D."/>
            <person name="Hallmann A."/>
            <person name="Hanikenne M."/>
            <person name="Hippler M."/>
            <person name="Inwood W."/>
            <person name="Jabbari K."/>
            <person name="Kalanon M."/>
            <person name="Kuras R."/>
            <person name="Lefebvre P.A."/>
            <person name="Lemaire S.D."/>
            <person name="Lobanov A.V."/>
            <person name="Lohr M."/>
            <person name="Manuell A."/>
            <person name="Meier I."/>
            <person name="Mets L."/>
            <person name="Mittag M."/>
            <person name="Mittelmeier T."/>
            <person name="Moroney J.V."/>
            <person name="Moseley J."/>
            <person name="Napoli C."/>
            <person name="Nedelcu A.M."/>
            <person name="Niyogi K."/>
            <person name="Novoselov S.V."/>
            <person name="Paulsen I.T."/>
            <person name="Pazour G."/>
            <person name="Purton S."/>
            <person name="Ral J.P."/>
            <person name="Riano-Pachon D.M."/>
            <person name="Riekhof W."/>
            <person name="Rymarquis L."/>
            <person name="Schroda M."/>
            <person name="Stern D."/>
            <person name="Umen J."/>
            <person name="Willows R."/>
            <person name="Wilson N."/>
            <person name="Zimmer S.L."/>
            <person name="Allmer J."/>
            <person name="Balk J."/>
            <person name="Bisova K."/>
            <person name="Chen C.J."/>
            <person name="Elias M."/>
            <person name="Gendler K."/>
            <person name="Hauser C."/>
            <person name="Lamb M.R."/>
            <person name="Ledford H."/>
            <person name="Long J.C."/>
            <person name="Minagawa J."/>
            <person name="Page M.D."/>
            <person name="Pan J."/>
            <person name="Pootakham W."/>
            <person name="Roje S."/>
            <person name="Rose A."/>
            <person name="Stahlberg E."/>
            <person name="Terauchi A.M."/>
            <person name="Yang P."/>
            <person name="Ball S."/>
            <person name="Bowler C."/>
            <person name="Dieckmann C.L."/>
            <person name="Gladyshev V.N."/>
            <person name="Green P."/>
            <person name="Jorgensen R."/>
            <person name="Mayfield S."/>
            <person name="Mueller-Roeber B."/>
            <person name="Rajamani S."/>
            <person name="Sayre R.T."/>
            <person name="Brokstein P."/>
            <person name="Dubchak I."/>
            <person name="Goodstein D."/>
            <person name="Hornick L."/>
            <person name="Huang Y.W."/>
            <person name="Jhaveri J."/>
            <person name="Luo Y."/>
            <person name="Martinez D."/>
            <person name="Ngau W.C."/>
            <person name="Otillar B."/>
            <person name="Poliakov A."/>
            <person name="Porter A."/>
            <person name="Szajkowski L."/>
            <person name="Werner G."/>
            <person name="Zhou K."/>
            <person name="Grigoriev I.V."/>
            <person name="Rokhsar D.S."/>
            <person name="Grossman A.R."/>
        </authorList>
    </citation>
    <scope>NUCLEOTIDE SEQUENCE [LARGE SCALE GENOMIC DNA]</scope>
    <source>
        <strain evidence="11">CC-503</strain>
    </source>
</reference>
<dbReference type="FunFam" id="3.30.70.1230:FF:000059">
    <property type="entry name" value="Guanylate cyclase"/>
    <property type="match status" value="1"/>
</dbReference>
<keyword evidence="5 8" id="KW-0472">Membrane</keyword>
<dbReference type="InterPro" id="IPR001054">
    <property type="entry name" value="A/G_cyclase"/>
</dbReference>
<proteinExistence type="predicted"/>
<dbReference type="EMBL" id="CM008972">
    <property type="protein sequence ID" value="PNW76854.1"/>
    <property type="molecule type" value="Genomic_DNA"/>
</dbReference>
<evidence type="ECO:0000313" key="11">
    <source>
        <dbReference type="Proteomes" id="UP000006906"/>
    </source>
</evidence>
<dbReference type="InterPro" id="IPR050401">
    <property type="entry name" value="Cyclic_nucleotide_synthase"/>
</dbReference>
<dbReference type="SUPFAM" id="SSF55073">
    <property type="entry name" value="Nucleotide cyclase"/>
    <property type="match status" value="1"/>
</dbReference>
<feature type="region of interest" description="Disordered" evidence="7">
    <location>
        <begin position="1403"/>
        <end position="1427"/>
    </location>
</feature>
<keyword evidence="4 8" id="KW-1133">Transmembrane helix</keyword>
<feature type="region of interest" description="Disordered" evidence="7">
    <location>
        <begin position="67"/>
        <end position="169"/>
    </location>
</feature>
<dbReference type="GO" id="GO:0005886">
    <property type="term" value="C:plasma membrane"/>
    <property type="evidence" value="ECO:0000318"/>
    <property type="project" value="GO_Central"/>
</dbReference>
<feature type="domain" description="Guanylate cyclase" evidence="9">
    <location>
        <begin position="636"/>
        <end position="764"/>
    </location>
</feature>
<feature type="compositionally biased region" description="Basic and acidic residues" evidence="7">
    <location>
        <begin position="86"/>
        <end position="97"/>
    </location>
</feature>
<feature type="compositionally biased region" description="Gly residues" evidence="7">
    <location>
        <begin position="147"/>
        <end position="162"/>
    </location>
</feature>
<dbReference type="Gramene" id="PNW76854">
    <property type="protein sequence ID" value="PNW76854"/>
    <property type="gene ID" value="CHLRE_11g479000v5"/>
</dbReference>
<dbReference type="CDD" id="cd07302">
    <property type="entry name" value="CHD"/>
    <property type="match status" value="1"/>
</dbReference>
<feature type="transmembrane region" description="Helical" evidence="8">
    <location>
        <begin position="577"/>
        <end position="601"/>
    </location>
</feature>
<feature type="compositionally biased region" description="Low complexity" evidence="7">
    <location>
        <begin position="1200"/>
        <end position="1212"/>
    </location>
</feature>
<dbReference type="PANTHER" id="PTHR11920">
    <property type="entry name" value="GUANYLYL CYCLASE"/>
    <property type="match status" value="1"/>
</dbReference>
<feature type="region of interest" description="Disordered" evidence="7">
    <location>
        <begin position="1186"/>
        <end position="1213"/>
    </location>
</feature>
<evidence type="ECO:0000259" key="9">
    <source>
        <dbReference type="PROSITE" id="PS50125"/>
    </source>
</evidence>
<dbReference type="Pfam" id="PF00211">
    <property type="entry name" value="Guanylate_cyc"/>
    <property type="match status" value="1"/>
</dbReference>
<dbReference type="Gene3D" id="3.30.70.1230">
    <property type="entry name" value="Nucleotide cyclase"/>
    <property type="match status" value="1"/>
</dbReference>
<dbReference type="InterPro" id="IPR029787">
    <property type="entry name" value="Nucleotide_cyclase"/>
</dbReference>
<evidence type="ECO:0000256" key="1">
    <source>
        <dbReference type="ARBA" id="ARBA00004370"/>
    </source>
</evidence>
<dbReference type="RefSeq" id="XP_001697314.2">
    <property type="nucleotide sequence ID" value="XM_001697262.2"/>
</dbReference>
<feature type="region of interest" description="Disordered" evidence="7">
    <location>
        <begin position="833"/>
        <end position="861"/>
    </location>
</feature>
<evidence type="ECO:0000256" key="7">
    <source>
        <dbReference type="SAM" id="MobiDB-lite"/>
    </source>
</evidence>
<protein>
    <recommendedName>
        <fullName evidence="9">Guanylate cyclase domain-containing protein</fullName>
    </recommendedName>
</protein>
<dbReference type="GO" id="GO:0001653">
    <property type="term" value="F:peptide receptor activity"/>
    <property type="evidence" value="ECO:0000318"/>
    <property type="project" value="GO_Central"/>
</dbReference>
<evidence type="ECO:0000256" key="5">
    <source>
        <dbReference type="ARBA" id="ARBA00023136"/>
    </source>
</evidence>
<dbReference type="GO" id="GO:0004383">
    <property type="term" value="F:guanylate cyclase activity"/>
    <property type="evidence" value="ECO:0000318"/>
    <property type="project" value="GO_Central"/>
</dbReference>
<feature type="compositionally biased region" description="Gly residues" evidence="7">
    <location>
        <begin position="851"/>
        <end position="861"/>
    </location>
</feature>
<evidence type="ECO:0000256" key="8">
    <source>
        <dbReference type="SAM" id="Phobius"/>
    </source>
</evidence>
<dbReference type="InParanoid" id="A0A2K3D8J2"/>
<dbReference type="OrthoDB" id="537944at2759"/>
<evidence type="ECO:0000256" key="6">
    <source>
        <dbReference type="ARBA" id="ARBA00023239"/>
    </source>
</evidence>
<evidence type="ECO:0000256" key="4">
    <source>
        <dbReference type="ARBA" id="ARBA00022989"/>
    </source>
</evidence>
<dbReference type="GO" id="GO:0006182">
    <property type="term" value="P:cGMP biosynthetic process"/>
    <property type="evidence" value="ECO:0000318"/>
    <property type="project" value="GO_Central"/>
</dbReference>
<accession>A0A2K3D8J2</accession>
<name>A0A2K3D8J2_CHLRE</name>
<dbReference type="PaxDb" id="3055-EDP00254"/>
<dbReference type="PROSITE" id="PS50125">
    <property type="entry name" value="GUANYLATE_CYCLASE_2"/>
    <property type="match status" value="1"/>
</dbReference>
<feature type="compositionally biased region" description="Polar residues" evidence="7">
    <location>
        <begin position="184"/>
        <end position="196"/>
    </location>
</feature>
<dbReference type="Proteomes" id="UP000006906">
    <property type="component" value="Chromosome 11"/>
</dbReference>
<dbReference type="KEGG" id="cre:CHLRE_11g479000v5"/>
<gene>
    <name evidence="10" type="ORF">CHLRE_11g479000v5</name>
</gene>
<feature type="region of interest" description="Disordered" evidence="7">
    <location>
        <begin position="181"/>
        <end position="221"/>
    </location>
</feature>
<dbReference type="ExpressionAtlas" id="A0A2K3D8J2">
    <property type="expression patterns" value="baseline"/>
</dbReference>
<evidence type="ECO:0000313" key="10">
    <source>
        <dbReference type="EMBL" id="PNW76854.1"/>
    </source>
</evidence>
<sequence length="1427" mass="145839">MTGRSPQGGEELRQRYDMEDAVAERCERQSAELCQDEGQADGATSMMLMQPASTQLVQRAQANGVLQYDTRDTPFRTPAAAAPGEARSRYPLEHERPGAGAQLPSAAASGAPTRQATAAPNPLDVSDASGVAEGQEAQPPPTPWLGASGGGEVACGESGSGTGQISSSGAGTEAAAMVLKSGLTRRSGSKQRSAATTGEDELGPLPFDAPDHHGSPNGSGSNWVDTVTLWSAVQRTGEEIQRKRRMEESVPGSKVVGAAFSLGQWRHQAWRRLKTTMVVTSRVACKDPWTVAIPLLLLVLLLAFGLWGVFSVAYAIRDSRILYARNAAVDYGKKLASHITANVAPASTVKTLIQLNPEWPDINETFYKVAPGLIGDGLQNSAIITIILAPQGVVSSIIPDDLPAWKPVYGLDLLKNESWRGDALKTVTLHGQGGQRDMVMTGPSRLRAGMMGLVTRHAVFVDGGGPTETWGYNVSAYNCTPCWLPGDQTTPSRRFWGFAQLTVDWEILVRNITRLYDLCERDSLHFNMTYIDPVTFANRSIAACGDPRDHPISIDVDVMHNHWSLAVYDSRGWTPEWLPLVVAVVVFASLWISVTLAIILINRREHMWLLQAMLPKKVIAALRRGEDYAEAFESVTVLFSDIVSYTTLASQLEPIKVVRLLNEMYSAFDVLVDEFDCYKVETIGDAFMAVCGTQGEDPVTAAVRVARLAQAMVERTKVLVSQDGQRVQIRIGLHSGPVVGAVVGFKMPHFCLCGDTVNTASRMESNSKPMHIHVSGTTAKLLQESCEGFGLEPRGPVTIKGKGTMWTYWLAPAVAAADLRTTEMGAAVAGSAVADGSSSQGRQQLQAAEGEAGGRGGAAGVYGSGEGDRLTFGEVSLPPSLMAAGGAGGAGMRPGMGAAVAAPVYAMPSVPMEHVSATNSGVPHQAAASLDGTAAASDATPMAAGGGGGSGGRGLNHGTAFNTAGGAGPVVSGGAAGGMVAVGSGVMLPLASSNNTTESHGLASGGGSRSEGPASVDAAVNRRCGVGYSSSTKSGRVLMSLAVAGGSNGSGVDASVAAAGGMGAGPMTTLSRNGGGGRGRVSDRLTPVGIGAAGSSSGIVVSGCGAGANGGVFYMPSHAAAFRVDSDDPPIGTESAAAAAAASATGAAAAAAFGGSSAYGIGAAGAVASPPTGVMLRLSMPSPAGSSPLVGSHAAPPSTGLPSGGRPSYSSRPHSRLVITETSQVYGAPSGAYSSAGTTGHGLHIPAAALEGAAAAAAGAAAGVLPVGSPQVFQSGMAFAGAAAAGHGYGYGHGYGGGYGGTGAVSAGQHGLVSMGSLDVAASNHMVGSPMLGTTMTGASGGAVSGSGLISSGRRAQRTMSHMVSSDVVNSMLAAAPSEREREREKPIGSNLIAAMLGSGIGDRKAKRGSVDLRLFQQSPRNRDRGT</sequence>
<evidence type="ECO:0000256" key="3">
    <source>
        <dbReference type="ARBA" id="ARBA00022741"/>
    </source>
</evidence>
<keyword evidence="3" id="KW-0547">Nucleotide-binding</keyword>
<evidence type="ECO:0000256" key="2">
    <source>
        <dbReference type="ARBA" id="ARBA00022692"/>
    </source>
</evidence>
<feature type="transmembrane region" description="Helical" evidence="8">
    <location>
        <begin position="291"/>
        <end position="316"/>
    </location>
</feature>
<comment type="subcellular location">
    <subcellularLocation>
        <location evidence="1">Membrane</location>
    </subcellularLocation>
</comment>
<dbReference type="GO" id="GO:0000166">
    <property type="term" value="F:nucleotide binding"/>
    <property type="evidence" value="ECO:0007669"/>
    <property type="project" value="UniProtKB-KW"/>
</dbReference>
<keyword evidence="2 8" id="KW-0812">Transmembrane</keyword>
<dbReference type="GO" id="GO:0007168">
    <property type="term" value="P:receptor guanylyl cyclase signaling pathway"/>
    <property type="evidence" value="ECO:0000318"/>
    <property type="project" value="GO_Central"/>
</dbReference>
<keyword evidence="11" id="KW-1185">Reference proteome</keyword>
<dbReference type="PANTHER" id="PTHR11920:SF335">
    <property type="entry name" value="GUANYLATE CYCLASE"/>
    <property type="match status" value="1"/>
</dbReference>
<feature type="region of interest" description="Disordered" evidence="7">
    <location>
        <begin position="995"/>
        <end position="1015"/>
    </location>
</feature>
<dbReference type="GO" id="GO:0035556">
    <property type="term" value="P:intracellular signal transduction"/>
    <property type="evidence" value="ECO:0007669"/>
    <property type="project" value="InterPro"/>
</dbReference>
<dbReference type="SMART" id="SM00044">
    <property type="entry name" value="CYCc"/>
    <property type="match status" value="1"/>
</dbReference>